<evidence type="ECO:0000259" key="2">
    <source>
        <dbReference type="Pfam" id="PF03184"/>
    </source>
</evidence>
<dbReference type="Pfam" id="PF03184">
    <property type="entry name" value="DDE_1"/>
    <property type="match status" value="1"/>
</dbReference>
<keyword evidence="1" id="KW-0472">Membrane</keyword>
<keyword evidence="4" id="KW-1185">Reference proteome</keyword>
<dbReference type="Proteomes" id="UP001159363">
    <property type="component" value="Chromosome X"/>
</dbReference>
<comment type="caution">
    <text evidence="3">The sequence shown here is derived from an EMBL/GenBank/DDBJ whole genome shotgun (WGS) entry which is preliminary data.</text>
</comment>
<dbReference type="InterPro" id="IPR050863">
    <property type="entry name" value="CenT-Element_Derived"/>
</dbReference>
<keyword evidence="1" id="KW-1133">Transmembrane helix</keyword>
<evidence type="ECO:0000313" key="3">
    <source>
        <dbReference type="EMBL" id="KAJ8886652.1"/>
    </source>
</evidence>
<dbReference type="PANTHER" id="PTHR19303:SF16">
    <property type="entry name" value="JERKY PROTEIN HOMOLOG-LIKE"/>
    <property type="match status" value="1"/>
</dbReference>
<accession>A0ABQ9HQI6</accession>
<keyword evidence="1" id="KW-0812">Transmembrane</keyword>
<dbReference type="InterPro" id="IPR004875">
    <property type="entry name" value="DDE_SF_endonuclease_dom"/>
</dbReference>
<sequence length="325" mass="36441">MSHRSCAHCCVCQCQSVSAAYISLCRDLNLGGFVAIRSVFCFFFLCVGLVYCAAETFCLIVADKIRIFEQLDKGVSGKQLADFFLVWEHQQFQTKTNKSSILNFVSVLQNDDGSSSRKELKTAENKELEKAVFKRFLQHCSSFKASNDWLRNLKARHSICELDLSGEKLSADPKAAENNLTTVNFYTTQMRQALFGRFAKKKTLASKRETSAPGHKVSKASVTMLNCANSTGNYNIPFLLIGKLKNPRASKILDDCCFVYRMDNSIFIPEVKKYQKAVGKEGSNVMVNLDNAPTHPTESLDREDGCFKTLFLPPNITSLLQPMDQ</sequence>
<proteinExistence type="predicted"/>
<feature type="transmembrane region" description="Helical" evidence="1">
    <location>
        <begin position="35"/>
        <end position="62"/>
    </location>
</feature>
<gene>
    <name evidence="3" type="ORF">PR048_012864</name>
</gene>
<reference evidence="3 4" key="1">
    <citation type="submission" date="2023-02" db="EMBL/GenBank/DDBJ databases">
        <title>LHISI_Scaffold_Assembly.</title>
        <authorList>
            <person name="Stuart O.P."/>
            <person name="Cleave R."/>
            <person name="Magrath M.J.L."/>
            <person name="Mikheyev A.S."/>
        </authorList>
    </citation>
    <scope>NUCLEOTIDE SEQUENCE [LARGE SCALE GENOMIC DNA]</scope>
    <source>
        <strain evidence="3">Daus_M_001</strain>
        <tissue evidence="3">Leg muscle</tissue>
    </source>
</reference>
<evidence type="ECO:0000313" key="4">
    <source>
        <dbReference type="Proteomes" id="UP001159363"/>
    </source>
</evidence>
<feature type="domain" description="DDE-1" evidence="2">
    <location>
        <begin position="219"/>
        <end position="325"/>
    </location>
</feature>
<dbReference type="PANTHER" id="PTHR19303">
    <property type="entry name" value="TRANSPOSON"/>
    <property type="match status" value="1"/>
</dbReference>
<protein>
    <recommendedName>
        <fullName evidence="2">DDE-1 domain-containing protein</fullName>
    </recommendedName>
</protein>
<dbReference type="EMBL" id="JARBHB010000004">
    <property type="protein sequence ID" value="KAJ8886652.1"/>
    <property type="molecule type" value="Genomic_DNA"/>
</dbReference>
<evidence type="ECO:0000256" key="1">
    <source>
        <dbReference type="SAM" id="Phobius"/>
    </source>
</evidence>
<name>A0ABQ9HQI6_9NEOP</name>
<organism evidence="3 4">
    <name type="scientific">Dryococelus australis</name>
    <dbReference type="NCBI Taxonomy" id="614101"/>
    <lineage>
        <taxon>Eukaryota</taxon>
        <taxon>Metazoa</taxon>
        <taxon>Ecdysozoa</taxon>
        <taxon>Arthropoda</taxon>
        <taxon>Hexapoda</taxon>
        <taxon>Insecta</taxon>
        <taxon>Pterygota</taxon>
        <taxon>Neoptera</taxon>
        <taxon>Polyneoptera</taxon>
        <taxon>Phasmatodea</taxon>
        <taxon>Verophasmatodea</taxon>
        <taxon>Anareolatae</taxon>
        <taxon>Phasmatidae</taxon>
        <taxon>Eurycanthinae</taxon>
        <taxon>Dryococelus</taxon>
    </lineage>
</organism>